<feature type="domain" description="Rhodanese" evidence="3">
    <location>
        <begin position="22"/>
        <end position="129"/>
    </location>
</feature>
<evidence type="ECO:0000313" key="5">
    <source>
        <dbReference type="Proteomes" id="UP000189883"/>
    </source>
</evidence>
<dbReference type="Pfam" id="PF00581">
    <property type="entry name" value="Rhodanese"/>
    <property type="match status" value="2"/>
</dbReference>
<protein>
    <submittedName>
        <fullName evidence="4">3-mercaptopyruvate sulfurtransferase</fullName>
    </submittedName>
</protein>
<dbReference type="AlphaFoldDB" id="A0A1S7DSS3"/>
<evidence type="ECO:0000256" key="2">
    <source>
        <dbReference type="ARBA" id="ARBA00022737"/>
    </source>
</evidence>
<organism evidence="4 5">
    <name type="scientific">Riemerella anatipestifer</name>
    <name type="common">Moraxella anatipestifer</name>
    <dbReference type="NCBI Taxonomy" id="34085"/>
    <lineage>
        <taxon>Bacteria</taxon>
        <taxon>Pseudomonadati</taxon>
        <taxon>Bacteroidota</taxon>
        <taxon>Flavobacteriia</taxon>
        <taxon>Flavobacteriales</taxon>
        <taxon>Weeksellaceae</taxon>
        <taxon>Riemerella</taxon>
    </lineage>
</organism>
<dbReference type="SUPFAM" id="SSF52821">
    <property type="entry name" value="Rhodanese/Cell cycle control phosphatase"/>
    <property type="match status" value="2"/>
</dbReference>
<dbReference type="Gene3D" id="3.40.250.10">
    <property type="entry name" value="Rhodanese-like domain"/>
    <property type="match status" value="2"/>
</dbReference>
<dbReference type="SMART" id="SM00450">
    <property type="entry name" value="RHOD"/>
    <property type="match status" value="2"/>
</dbReference>
<dbReference type="InterPro" id="IPR045078">
    <property type="entry name" value="TST/MPST-like"/>
</dbReference>
<feature type="domain" description="Rhodanese" evidence="3">
    <location>
        <begin position="161"/>
        <end position="274"/>
    </location>
</feature>
<dbReference type="Proteomes" id="UP000189883">
    <property type="component" value="Chromosome"/>
</dbReference>
<proteinExistence type="predicted"/>
<keyword evidence="2" id="KW-0677">Repeat</keyword>
<dbReference type="GO" id="GO:0004792">
    <property type="term" value="F:thiosulfate-cyanide sulfurtransferase activity"/>
    <property type="evidence" value="ECO:0007669"/>
    <property type="project" value="TreeGrafter"/>
</dbReference>
<dbReference type="CDD" id="cd01449">
    <property type="entry name" value="TST_Repeat_2"/>
    <property type="match status" value="1"/>
</dbReference>
<evidence type="ECO:0000259" key="3">
    <source>
        <dbReference type="PROSITE" id="PS50206"/>
    </source>
</evidence>
<dbReference type="PROSITE" id="PS50206">
    <property type="entry name" value="RHODANESE_3"/>
    <property type="match status" value="2"/>
</dbReference>
<gene>
    <name evidence="4" type="primary">sseA</name>
    <name evidence="4" type="ORF">AB406_1163</name>
</gene>
<reference evidence="4 5" key="1">
    <citation type="submission" date="2015-06" db="EMBL/GenBank/DDBJ databases">
        <title>R. anatipestifer strain HXb2 is the most virulent strain so far, and the genome sequence would help us uncover the pathogenesis.</title>
        <authorList>
            <person name="Hu Q."/>
            <person name="Qi J."/>
            <person name="Bo H."/>
            <person name="Liu G."/>
            <person name="Tao M."/>
            <person name="Ding Y."/>
            <person name="Xue Y."/>
        </authorList>
    </citation>
    <scope>NUCLEOTIDE SEQUENCE [LARGE SCALE GENOMIC DNA]</scope>
    <source>
        <strain evidence="4 5">HXb2</strain>
    </source>
</reference>
<keyword evidence="4" id="KW-0670">Pyruvate</keyword>
<dbReference type="CDD" id="cd01448">
    <property type="entry name" value="TST_Repeat_1"/>
    <property type="match status" value="1"/>
</dbReference>
<name>A0A1S7DSS3_RIEAN</name>
<accession>A0A1S7DSS3</accession>
<dbReference type="InterPro" id="IPR036873">
    <property type="entry name" value="Rhodanese-like_dom_sf"/>
</dbReference>
<dbReference type="RefSeq" id="WP_079207355.1">
    <property type="nucleotide sequence ID" value="NZ_CP011859.1"/>
</dbReference>
<sequence length="275" mass="30732">MSPIISVEELQNLDASNIILINAGNNFNKYSEEHLKDALYVDLDKDLAEVPINPATGGRHPLPPIDKFLELIRNLGITKKSHIVIYDDQNGANAAARFWWMLNAVGIEKVQVLSGGLAHAKQNHYSISAEIIKPNPSEDTIKVDHWQLPLADISFMKEIYEDPTYTIIDVRDTTRYKGISEPIDLIAGHIPNAINIPFSENLTSEGLFKTTEELKILYNTLLKERDLKKVVVHCGSGVTACHTLLAMSHAGLQPPMLYVGSWSEWSRNNLPIETL</sequence>
<keyword evidence="1 4" id="KW-0808">Transferase</keyword>
<evidence type="ECO:0000313" key="4">
    <source>
        <dbReference type="EMBL" id="AQY22111.1"/>
    </source>
</evidence>
<dbReference type="PANTHER" id="PTHR11364">
    <property type="entry name" value="THIOSULFATE SULFERTANSFERASE"/>
    <property type="match status" value="1"/>
</dbReference>
<dbReference type="PANTHER" id="PTHR11364:SF27">
    <property type="entry name" value="SULFURTRANSFERASE"/>
    <property type="match status" value="1"/>
</dbReference>
<dbReference type="InterPro" id="IPR001763">
    <property type="entry name" value="Rhodanese-like_dom"/>
</dbReference>
<dbReference type="EMBL" id="CP011859">
    <property type="protein sequence ID" value="AQY22111.1"/>
    <property type="molecule type" value="Genomic_DNA"/>
</dbReference>
<evidence type="ECO:0000256" key="1">
    <source>
        <dbReference type="ARBA" id="ARBA00022679"/>
    </source>
</evidence>